<evidence type="ECO:0000313" key="4">
    <source>
        <dbReference type="Proteomes" id="UP000886748"/>
    </source>
</evidence>
<dbReference type="InterPro" id="IPR006674">
    <property type="entry name" value="HD_domain"/>
</dbReference>
<comment type="caution">
    <text evidence="3">The sequence shown here is derived from an EMBL/GenBank/DDBJ whole genome shotgun (WGS) entry which is preliminary data.</text>
</comment>
<dbReference type="InterPro" id="IPR003607">
    <property type="entry name" value="HD/PDEase_dom"/>
</dbReference>
<dbReference type="CDD" id="cd00077">
    <property type="entry name" value="HDc"/>
    <property type="match status" value="1"/>
</dbReference>
<evidence type="ECO:0000313" key="3">
    <source>
        <dbReference type="EMBL" id="HIU92745.1"/>
    </source>
</evidence>
<dbReference type="Pfam" id="PF01966">
    <property type="entry name" value="HD"/>
    <property type="match status" value="1"/>
</dbReference>
<dbReference type="PROSITE" id="PS51831">
    <property type="entry name" value="HD"/>
    <property type="match status" value="1"/>
</dbReference>
<dbReference type="EMBL" id="DVOD01000047">
    <property type="protein sequence ID" value="HIU92745.1"/>
    <property type="molecule type" value="Genomic_DNA"/>
</dbReference>
<dbReference type="GO" id="GO:0016793">
    <property type="term" value="F:triphosphoric monoester hydrolase activity"/>
    <property type="evidence" value="ECO:0007669"/>
    <property type="project" value="InterPro"/>
</dbReference>
<protein>
    <submittedName>
        <fullName evidence="3">DNTP triphosphohydrolase</fullName>
    </submittedName>
</protein>
<evidence type="ECO:0000259" key="2">
    <source>
        <dbReference type="PROSITE" id="PS51831"/>
    </source>
</evidence>
<organism evidence="3 4">
    <name type="scientific">Candidatus Limenecus avicola</name>
    <dbReference type="NCBI Taxonomy" id="2840847"/>
    <lineage>
        <taxon>Bacteria</taxon>
        <taxon>Bacillati</taxon>
        <taxon>Bacillota</taxon>
        <taxon>Clostridia</taxon>
        <taxon>Eubacteriales</taxon>
        <taxon>Clostridiaceae</taxon>
        <taxon>Clostridiaceae incertae sedis</taxon>
        <taxon>Candidatus Limenecus</taxon>
    </lineage>
</organism>
<dbReference type="InterPro" id="IPR026875">
    <property type="entry name" value="PHydrolase_assoc_dom"/>
</dbReference>
<evidence type="ECO:0000256" key="1">
    <source>
        <dbReference type="ARBA" id="ARBA00022801"/>
    </source>
</evidence>
<dbReference type="SUPFAM" id="SSF109604">
    <property type="entry name" value="HD-domain/PDEase-like"/>
    <property type="match status" value="1"/>
</dbReference>
<dbReference type="NCBIfam" id="TIGR01353">
    <property type="entry name" value="dGTP_triPase"/>
    <property type="match status" value="1"/>
</dbReference>
<dbReference type="Gene3D" id="1.10.3210.10">
    <property type="entry name" value="Hypothetical protein af1432"/>
    <property type="match status" value="1"/>
</dbReference>
<dbReference type="InterPro" id="IPR006261">
    <property type="entry name" value="dGTPase"/>
</dbReference>
<proteinExistence type="predicted"/>
<dbReference type="Pfam" id="PF13286">
    <property type="entry name" value="HD_assoc"/>
    <property type="match status" value="1"/>
</dbReference>
<accession>A0A9D1N0E0</accession>
<feature type="domain" description="HD" evidence="2">
    <location>
        <begin position="124"/>
        <end position="268"/>
    </location>
</feature>
<name>A0A9D1N0E0_9CLOT</name>
<dbReference type="AlphaFoldDB" id="A0A9D1N0E0"/>
<gene>
    <name evidence="3" type="primary">dgt</name>
    <name evidence="3" type="ORF">IAD26_06385</name>
</gene>
<dbReference type="Proteomes" id="UP000886748">
    <property type="component" value="Unassembled WGS sequence"/>
</dbReference>
<reference evidence="3" key="1">
    <citation type="submission" date="2020-10" db="EMBL/GenBank/DDBJ databases">
        <authorList>
            <person name="Gilroy R."/>
        </authorList>
    </citation>
    <scope>NUCLEOTIDE SEQUENCE</scope>
    <source>
        <strain evidence="3">CHK154-7741</strain>
    </source>
</reference>
<dbReference type="PANTHER" id="PTHR35795:SF1">
    <property type="entry name" value="BIS(5'-NUCLEOSYL)-TETRAPHOSPHATASE, SYMMETRICAL"/>
    <property type="match status" value="1"/>
</dbReference>
<dbReference type="PANTHER" id="PTHR35795">
    <property type="entry name" value="SLR1885 PROTEIN"/>
    <property type="match status" value="1"/>
</dbReference>
<dbReference type="SMART" id="SM00471">
    <property type="entry name" value="HDc"/>
    <property type="match status" value="1"/>
</dbReference>
<keyword evidence="1" id="KW-0378">Hydrolase</keyword>
<reference evidence="3" key="2">
    <citation type="journal article" date="2021" name="PeerJ">
        <title>Extensive microbial diversity within the chicken gut microbiome revealed by metagenomics and culture.</title>
        <authorList>
            <person name="Gilroy R."/>
            <person name="Ravi A."/>
            <person name="Getino M."/>
            <person name="Pursley I."/>
            <person name="Horton D.L."/>
            <person name="Alikhan N.F."/>
            <person name="Baker D."/>
            <person name="Gharbi K."/>
            <person name="Hall N."/>
            <person name="Watson M."/>
            <person name="Adriaenssens E.M."/>
            <person name="Foster-Nyarko E."/>
            <person name="Jarju S."/>
            <person name="Secka A."/>
            <person name="Antonio M."/>
            <person name="Oren A."/>
            <person name="Chaudhuri R.R."/>
            <person name="La Ragione R."/>
            <person name="Hildebrand F."/>
            <person name="Pallen M.J."/>
        </authorList>
    </citation>
    <scope>NUCLEOTIDE SEQUENCE</scope>
    <source>
        <strain evidence="3">CHK154-7741</strain>
    </source>
</reference>
<dbReference type="InterPro" id="IPR051094">
    <property type="entry name" value="Diverse_Catalytic_Enzymes"/>
</dbReference>
<sequence>MILAIIQNRAVVNTQKSIEKKTVYNNFSPNSLISNRLDADIFVPSFKGVEGSDTKKFSTEAMTKENPNWLKAIERYTPVEQKKYEIRTEFERDRNRIMHSEGFDRLRFKTQVFPSPDNDMISTRSSHVFQVTDIARNISKKLGLNEELAEAIALGHDIGHAPFGHDGEKSLNKISITHRLQPFWHEKNSLRMADKFLTLQNSKGQENNLGLTYAVRDGIINHCGEVDENFIKPRKDYINLYDIQKAGQVQPFTWEGIVVKIADKIAYLGRDIEDASKIGVLNKKNHQELKEILKKHIPDFDAEVNNTTLMSIFVTDLVKNSSPQKGIGFSKPVFNLMNDIKNYNYKNIYLAKDAKKISQQQCYKVLKTIFDNYALMYRKNDTLSFLQKATDPYTNNFSKWIEKYTNNQSKLRNYKNTTVYDMTDYNDYKQAIIDYISGMTDKYALKTYNFFANPS</sequence>